<evidence type="ECO:0000256" key="1">
    <source>
        <dbReference type="ARBA" id="ARBA00004141"/>
    </source>
</evidence>
<keyword evidence="3 8" id="KW-0812">Transmembrane</keyword>
<keyword evidence="6" id="KW-0175">Coiled coil</keyword>
<gene>
    <name evidence="9" type="ORF">HII31_00217</name>
</gene>
<dbReference type="PANTHER" id="PTHR17920:SF3">
    <property type="entry name" value="TRANSMEMBRANE AND COILED-COIL DOMAIN-CONTAINING PROTEIN 4"/>
    <property type="match status" value="1"/>
</dbReference>
<dbReference type="AlphaFoldDB" id="A0A8H6VN55"/>
<feature type="compositionally biased region" description="Basic and acidic residues" evidence="7">
    <location>
        <begin position="946"/>
        <end position="969"/>
    </location>
</feature>
<organism evidence="9 10">
    <name type="scientific">Pseudocercospora fuligena</name>
    <dbReference type="NCBI Taxonomy" id="685502"/>
    <lineage>
        <taxon>Eukaryota</taxon>
        <taxon>Fungi</taxon>
        <taxon>Dikarya</taxon>
        <taxon>Ascomycota</taxon>
        <taxon>Pezizomycotina</taxon>
        <taxon>Dothideomycetes</taxon>
        <taxon>Dothideomycetidae</taxon>
        <taxon>Mycosphaerellales</taxon>
        <taxon>Mycosphaerellaceae</taxon>
        <taxon>Pseudocercospora</taxon>
    </lineage>
</organism>
<evidence type="ECO:0000256" key="6">
    <source>
        <dbReference type="SAM" id="Coils"/>
    </source>
</evidence>
<feature type="compositionally biased region" description="Polar residues" evidence="7">
    <location>
        <begin position="154"/>
        <end position="165"/>
    </location>
</feature>
<feature type="compositionally biased region" description="Basic and acidic residues" evidence="7">
    <location>
        <begin position="36"/>
        <end position="50"/>
    </location>
</feature>
<protein>
    <submittedName>
        <fullName evidence="9">Putative lipase MIL1</fullName>
    </submittedName>
</protein>
<feature type="compositionally biased region" description="Polar residues" evidence="7">
    <location>
        <begin position="1140"/>
        <end position="1153"/>
    </location>
</feature>
<sequence length="1184" mass="130506">MPEGEHATSTPKQHADESQEHVPEPESPKLKRVHTRGSEKEKHDEPKPEPPEADEFGLPVRPPRRRQFTLESLDSPDDIRQKTIEKVDEDVKQEKVNGADAQNVAEGKDEAQAEINGTEDASKSTVTKEGESDSPTSKEESEDQVPPLEKTRTRSSTKGPESPTFSRHAKNASVSTVGEFSHQQMAPRVSVEEQKPAEEDEWQEMPALATHRIYDDWGKVLAKEYDEVEDEHVAYGTLGGAGKGYTRVQMDEDAQSATSMDDNTAYLFKDAYTRNNTLDEDDEEGRDMMSQMQATKELLDDGQKIAYVGVVRLSIAAMQQDFDQLERTKNAKKAIDYAAEALKMWSQKTMIRLYTHMEIDAREQIMVEQLTEHGVLPADLTPRLMANARVKNPKAETEQESEPSSSRPSMASPRPSSTVEKRGPSAANSAPPSKPGTPAPGDAETPPPAYEEHTAGELTIENPEDYEDAKNLDIDIRWTVLCDLFLLLIADSNYDARSRTLLEKVGASLSVEWQEACRFEKRITDALEMQEQAEKENWNEDEHLEARKKAAKRKRLMVMGLCTVGGGLVIGLSSGLLAPVIGAGLAAGFTAVGVTGTGTFLGGAGAAALIGTGGTLIGGRIGQTTSSRRTAAVSTFEYKPLFNNKRVNLIVTVAGWMTGAVDDVRLPFSTVDPIMGDIYSVNWEPEMLQSTGQTIQILGTEALTQTIQQILGATVLATLMAGLQAPIILAKISYLIDNPWTTACARGDAAGLILADSIIDRNLGMRPITLVGFSLGSRVIFACLRELARRGATGLVQNVYMFGSPVVVKKDDWIIARSVVSGRFVNGYATNDWILGYLFRATQGGILRVSGLASVDIKGIENVNVTDEVPGHMAYRGMMPTLLDKVGWQMESLEYSEIEDPDPENHEKRQRELINEIEEARRQLEEEPQKKGFKSWFTKKKQPQKKSWETYDERSQKVLEGDDKESEQHAAETANVMFDVEAIRAEALKLALQQPGDIEEIKKHLSVKEIQSTLPVLKVQLPKPATADGSTTDTASRPDFKQSQSHDGIMRRNGESSANGTLSPSHDDASRIEMSFESDRPERPHTSFTEVRGSDHGSAPQSRYGTPEPQRTRFGTPEPQKPEQSWDQGRVVSERPALRSITTTPAPTNSSIASPPVLSPDHNPWSADADDPDFGKEQEVKMTF</sequence>
<dbReference type="Proteomes" id="UP000660729">
    <property type="component" value="Unassembled WGS sequence"/>
</dbReference>
<accession>A0A8H6VN55</accession>
<feature type="compositionally biased region" description="Basic and acidic residues" evidence="7">
    <location>
        <begin position="1173"/>
        <end position="1184"/>
    </location>
</feature>
<feature type="compositionally biased region" description="Basic and acidic residues" evidence="7">
    <location>
        <begin position="13"/>
        <end position="29"/>
    </location>
</feature>
<feature type="region of interest" description="Disordered" evidence="7">
    <location>
        <begin position="1"/>
        <end position="200"/>
    </location>
</feature>
<feature type="region of interest" description="Disordered" evidence="7">
    <location>
        <begin position="390"/>
        <end position="450"/>
    </location>
</feature>
<feature type="coiled-coil region" evidence="6">
    <location>
        <begin position="903"/>
        <end position="930"/>
    </location>
</feature>
<dbReference type="OrthoDB" id="277931at2759"/>
<name>A0A8H6VN55_9PEZI</name>
<proteinExistence type="inferred from homology"/>
<feature type="compositionally biased region" description="Low complexity" evidence="7">
    <location>
        <begin position="402"/>
        <end position="431"/>
    </location>
</feature>
<evidence type="ECO:0000313" key="9">
    <source>
        <dbReference type="EMBL" id="KAF7198478.1"/>
    </source>
</evidence>
<feature type="region of interest" description="Disordered" evidence="7">
    <location>
        <begin position="944"/>
        <end position="969"/>
    </location>
</feature>
<comment type="similarity">
    <text evidence="2">Belongs to the TMCO4 family.</text>
</comment>
<feature type="compositionally biased region" description="Low complexity" evidence="7">
    <location>
        <begin position="1025"/>
        <end position="1035"/>
    </location>
</feature>
<feature type="compositionally biased region" description="Polar residues" evidence="7">
    <location>
        <begin position="172"/>
        <end position="184"/>
    </location>
</feature>
<keyword evidence="10" id="KW-1185">Reference proteome</keyword>
<feature type="compositionally biased region" description="Polar residues" evidence="7">
    <location>
        <begin position="1055"/>
        <end position="1064"/>
    </location>
</feature>
<evidence type="ECO:0000256" key="8">
    <source>
        <dbReference type="SAM" id="Phobius"/>
    </source>
</evidence>
<evidence type="ECO:0000256" key="2">
    <source>
        <dbReference type="ARBA" id="ARBA00009824"/>
    </source>
</evidence>
<feature type="region of interest" description="Disordered" evidence="7">
    <location>
        <begin position="1021"/>
        <end position="1184"/>
    </location>
</feature>
<feature type="transmembrane region" description="Helical" evidence="8">
    <location>
        <begin position="556"/>
        <end position="578"/>
    </location>
</feature>
<dbReference type="GO" id="GO:0016020">
    <property type="term" value="C:membrane"/>
    <property type="evidence" value="ECO:0007669"/>
    <property type="project" value="UniProtKB-SubCell"/>
</dbReference>
<evidence type="ECO:0000256" key="4">
    <source>
        <dbReference type="ARBA" id="ARBA00022989"/>
    </source>
</evidence>
<evidence type="ECO:0000256" key="5">
    <source>
        <dbReference type="ARBA" id="ARBA00023136"/>
    </source>
</evidence>
<feature type="compositionally biased region" description="Basic and acidic residues" evidence="7">
    <location>
        <begin position="120"/>
        <end position="139"/>
    </location>
</feature>
<dbReference type="InterPro" id="IPR007941">
    <property type="entry name" value="DUF726"/>
</dbReference>
<dbReference type="EMBL" id="JABCIY010000001">
    <property type="protein sequence ID" value="KAF7198478.1"/>
    <property type="molecule type" value="Genomic_DNA"/>
</dbReference>
<comment type="subcellular location">
    <subcellularLocation>
        <location evidence="1">Membrane</location>
        <topology evidence="1">Multi-pass membrane protein</topology>
    </subcellularLocation>
</comment>
<feature type="compositionally biased region" description="Basic and acidic residues" evidence="7">
    <location>
        <begin position="77"/>
        <end position="97"/>
    </location>
</feature>
<dbReference type="SUPFAM" id="SSF53474">
    <property type="entry name" value="alpha/beta-Hydrolases"/>
    <property type="match status" value="1"/>
</dbReference>
<evidence type="ECO:0000313" key="10">
    <source>
        <dbReference type="Proteomes" id="UP000660729"/>
    </source>
</evidence>
<evidence type="ECO:0000256" key="7">
    <source>
        <dbReference type="SAM" id="MobiDB-lite"/>
    </source>
</evidence>
<dbReference type="PANTHER" id="PTHR17920">
    <property type="entry name" value="TRANSMEMBRANE AND COILED-COIL DOMAIN-CONTAINING PROTEIN 4 TMCO4"/>
    <property type="match status" value="1"/>
</dbReference>
<dbReference type="InterPro" id="IPR029058">
    <property type="entry name" value="AB_hydrolase_fold"/>
</dbReference>
<evidence type="ECO:0000256" key="3">
    <source>
        <dbReference type="ARBA" id="ARBA00022692"/>
    </source>
</evidence>
<dbReference type="Pfam" id="PF05277">
    <property type="entry name" value="DUF726"/>
    <property type="match status" value="1"/>
</dbReference>
<keyword evidence="4 8" id="KW-1133">Transmembrane helix</keyword>
<comment type="caution">
    <text evidence="9">The sequence shown here is derived from an EMBL/GenBank/DDBJ whole genome shotgun (WGS) entry which is preliminary data.</text>
</comment>
<keyword evidence="5 8" id="KW-0472">Membrane</keyword>
<reference evidence="9" key="1">
    <citation type="submission" date="2020-04" db="EMBL/GenBank/DDBJ databases">
        <title>Draft genome resource of the tomato pathogen Pseudocercospora fuligena.</title>
        <authorList>
            <person name="Zaccaron A."/>
        </authorList>
    </citation>
    <scope>NUCLEOTIDE SEQUENCE</scope>
    <source>
        <strain evidence="9">PF001</strain>
    </source>
</reference>